<evidence type="ECO:0000313" key="10">
    <source>
        <dbReference type="EMBL" id="TYS69848.1"/>
    </source>
</evidence>
<dbReference type="InterPro" id="IPR017871">
    <property type="entry name" value="ABC_transporter-like_CS"/>
</dbReference>
<reference evidence="10 11" key="1">
    <citation type="submission" date="2019-08" db="EMBL/GenBank/DDBJ databases">
        <title>Bacillus genomes from the desert of Cuatro Cienegas, Coahuila.</title>
        <authorList>
            <person name="Olmedo-Alvarez G."/>
        </authorList>
    </citation>
    <scope>NUCLEOTIDE SEQUENCE [LARGE SCALE GENOMIC DNA]</scope>
    <source>
        <strain evidence="10 11">CH28_1T</strain>
    </source>
</reference>
<evidence type="ECO:0000256" key="3">
    <source>
        <dbReference type="ARBA" id="ARBA00022475"/>
    </source>
</evidence>
<feature type="domain" description="ABC transporter" evidence="9">
    <location>
        <begin position="26"/>
        <end position="245"/>
    </location>
</feature>
<keyword evidence="5 10" id="KW-0067">ATP-binding</keyword>
<dbReference type="AlphaFoldDB" id="A0A5D4T586"/>
<dbReference type="InterPro" id="IPR027417">
    <property type="entry name" value="P-loop_NTPase"/>
</dbReference>
<evidence type="ECO:0000313" key="11">
    <source>
        <dbReference type="Proteomes" id="UP000322524"/>
    </source>
</evidence>
<protein>
    <submittedName>
        <fullName evidence="10">ATP-binding cassette domain-containing protein</fullName>
    </submittedName>
</protein>
<dbReference type="GO" id="GO:0016020">
    <property type="term" value="C:membrane"/>
    <property type="evidence" value="ECO:0007669"/>
    <property type="project" value="InterPro"/>
</dbReference>
<keyword evidence="8" id="KW-0812">Transmembrane</keyword>
<keyword evidence="2" id="KW-0813">Transport</keyword>
<dbReference type="Pfam" id="PF00005">
    <property type="entry name" value="ABC_tran"/>
    <property type="match status" value="1"/>
</dbReference>
<dbReference type="PROSITE" id="PS00211">
    <property type="entry name" value="ABC_TRANSPORTER_1"/>
    <property type="match status" value="1"/>
</dbReference>
<evidence type="ECO:0000256" key="5">
    <source>
        <dbReference type="ARBA" id="ARBA00022840"/>
    </source>
</evidence>
<evidence type="ECO:0000256" key="4">
    <source>
        <dbReference type="ARBA" id="ARBA00022741"/>
    </source>
</evidence>
<feature type="transmembrane region" description="Helical" evidence="8">
    <location>
        <begin position="285"/>
        <end position="305"/>
    </location>
</feature>
<gene>
    <name evidence="10" type="ORF">FZC76_06365</name>
</gene>
<evidence type="ECO:0000256" key="7">
    <source>
        <dbReference type="ARBA" id="ARBA00023136"/>
    </source>
</evidence>
<keyword evidence="4" id="KW-0547">Nucleotide-binding</keyword>
<dbReference type="PANTHER" id="PTHR46743:SF2">
    <property type="entry name" value="TEICHOIC ACIDS EXPORT ATP-BINDING PROTEIN TAGH"/>
    <property type="match status" value="1"/>
</dbReference>
<keyword evidence="8" id="KW-1133">Transmembrane helix</keyword>
<accession>A0A5D4T586</accession>
<dbReference type="GO" id="GO:0140359">
    <property type="term" value="F:ABC-type transporter activity"/>
    <property type="evidence" value="ECO:0007669"/>
    <property type="project" value="InterPro"/>
</dbReference>
<dbReference type="SUPFAM" id="SSF52540">
    <property type="entry name" value="P-loop containing nucleoside triphosphate hydrolases"/>
    <property type="match status" value="1"/>
</dbReference>
<dbReference type="FunFam" id="3.40.50.300:FF:003010">
    <property type="entry name" value="Teichoic acids export ATP-binding protein TagH"/>
    <property type="match status" value="1"/>
</dbReference>
<dbReference type="SMART" id="SM00382">
    <property type="entry name" value="AAA"/>
    <property type="match status" value="1"/>
</dbReference>
<dbReference type="EMBL" id="VTEV01000002">
    <property type="protein sequence ID" value="TYS69848.1"/>
    <property type="molecule type" value="Genomic_DNA"/>
</dbReference>
<dbReference type="Gene3D" id="3.40.50.300">
    <property type="entry name" value="P-loop containing nucleotide triphosphate hydrolases"/>
    <property type="match status" value="1"/>
</dbReference>
<evidence type="ECO:0000256" key="2">
    <source>
        <dbReference type="ARBA" id="ARBA00022448"/>
    </source>
</evidence>
<evidence type="ECO:0000259" key="9">
    <source>
        <dbReference type="PROSITE" id="PS50893"/>
    </source>
</evidence>
<dbReference type="CDD" id="cd03220">
    <property type="entry name" value="ABC_KpsT_Wzt"/>
    <property type="match status" value="1"/>
</dbReference>
<dbReference type="GO" id="GO:0005524">
    <property type="term" value="F:ATP binding"/>
    <property type="evidence" value="ECO:0007669"/>
    <property type="project" value="UniProtKB-KW"/>
</dbReference>
<comment type="caution">
    <text evidence="10">The sequence shown here is derived from an EMBL/GenBank/DDBJ whole genome shotgun (WGS) entry which is preliminary data.</text>
</comment>
<dbReference type="OrthoDB" id="9778870at2"/>
<comment type="similarity">
    <text evidence="1">Belongs to the ABC transporter superfamily.</text>
</comment>
<dbReference type="InterPro" id="IPR003439">
    <property type="entry name" value="ABC_transporter-like_ATP-bd"/>
</dbReference>
<dbReference type="RefSeq" id="WP_148987409.1">
    <property type="nucleotide sequence ID" value="NZ_VTEV01000002.1"/>
</dbReference>
<dbReference type="InterPro" id="IPR015860">
    <property type="entry name" value="ABC_transpr_TagH-like"/>
</dbReference>
<dbReference type="PANTHER" id="PTHR46743">
    <property type="entry name" value="TEICHOIC ACIDS EXPORT ATP-BINDING PROTEIN TAGH"/>
    <property type="match status" value="1"/>
</dbReference>
<dbReference type="InterPro" id="IPR050683">
    <property type="entry name" value="Bact_Polysacc_Export_ATP-bd"/>
</dbReference>
<proteinExistence type="inferred from homology"/>
<organism evidence="10 11">
    <name type="scientific">Sutcliffiella horikoshii</name>
    <dbReference type="NCBI Taxonomy" id="79883"/>
    <lineage>
        <taxon>Bacteria</taxon>
        <taxon>Bacillati</taxon>
        <taxon>Bacillota</taxon>
        <taxon>Bacilli</taxon>
        <taxon>Bacillales</taxon>
        <taxon>Bacillaceae</taxon>
        <taxon>Sutcliffiella</taxon>
    </lineage>
</organism>
<keyword evidence="6" id="KW-1278">Translocase</keyword>
<evidence type="ECO:0000256" key="1">
    <source>
        <dbReference type="ARBA" id="ARBA00005417"/>
    </source>
</evidence>
<keyword evidence="7 8" id="KW-0472">Membrane</keyword>
<name>A0A5D4T586_9BACI</name>
<evidence type="ECO:0000256" key="6">
    <source>
        <dbReference type="ARBA" id="ARBA00022967"/>
    </source>
</evidence>
<sequence>MLKRKVSFNRVSKSFSLYSKQSDKLIELIKMKKSKEKNFYALNQVSFEVFEGETIGVVGVNGSGKSTLSNLLAGVVPQSSGSIDINGDTSLIAISVGLNNQLSGLENIELKCLMHGLNKESIEKLTPRIIEFADIGHFINQPVKNYSSGMKSRLGFAISVFTEPDVLIIDEALSVGDETFYQKCINKINEFKSQGKTIFFISHSISQIRTISDRVMWLHFGKIKEFGDTNTVLGKYSEFIKWFNSLNDEEKRNYKNDNLGNQINERSYSDGYEPQVGPNLKKWKLFLQTCILLLSILISGFLLFIESPSALLLTQFKNLNMFKEEEIDDSNNTSILNSVGSSPSFETINKQAKISLEQATIYYDENLEYKLDNLNFATLIFIEEKFGDIYKIKYGELSGYIESDNVTLIEEIQNNRELSVNDFHVLFPTQFKEAYEYYLSFIGSEYQEVNRLLTGANEEINNQGRTELYYEFENFSYEFNQNNFVDSVKIFNVNMTDEALNNLIKYATFQSKDKNLFYFEIIDFNLILDAKKNTIVLLNIKGV</sequence>
<dbReference type="InterPro" id="IPR003593">
    <property type="entry name" value="AAA+_ATPase"/>
</dbReference>
<dbReference type="PROSITE" id="PS50893">
    <property type="entry name" value="ABC_TRANSPORTER_2"/>
    <property type="match status" value="1"/>
</dbReference>
<keyword evidence="3" id="KW-1003">Cell membrane</keyword>
<dbReference type="GO" id="GO:0016887">
    <property type="term" value="F:ATP hydrolysis activity"/>
    <property type="evidence" value="ECO:0007669"/>
    <property type="project" value="InterPro"/>
</dbReference>
<dbReference type="Proteomes" id="UP000322524">
    <property type="component" value="Unassembled WGS sequence"/>
</dbReference>
<evidence type="ECO:0000256" key="8">
    <source>
        <dbReference type="SAM" id="Phobius"/>
    </source>
</evidence>